<dbReference type="SUPFAM" id="SSF57903">
    <property type="entry name" value="FYVE/PHD zinc finger"/>
    <property type="match status" value="1"/>
</dbReference>
<gene>
    <name evidence="5" type="ORF">NKR19_g3918</name>
</gene>
<feature type="region of interest" description="Disordered" evidence="4">
    <location>
        <begin position="39"/>
        <end position="70"/>
    </location>
</feature>
<organism evidence="5 6">
    <name type="scientific">Coniochaeta hoffmannii</name>
    <dbReference type="NCBI Taxonomy" id="91930"/>
    <lineage>
        <taxon>Eukaryota</taxon>
        <taxon>Fungi</taxon>
        <taxon>Dikarya</taxon>
        <taxon>Ascomycota</taxon>
        <taxon>Pezizomycotina</taxon>
        <taxon>Sordariomycetes</taxon>
        <taxon>Sordariomycetidae</taxon>
        <taxon>Coniochaetales</taxon>
        <taxon>Coniochaetaceae</taxon>
        <taxon>Coniochaeta</taxon>
    </lineage>
</organism>
<dbReference type="CDD" id="cd15489">
    <property type="entry name" value="PHD_SF"/>
    <property type="match status" value="1"/>
</dbReference>
<protein>
    <submittedName>
        <fullName evidence="5">Polycomb protein suz12-B</fullName>
    </submittedName>
</protein>
<feature type="region of interest" description="Disordered" evidence="4">
    <location>
        <begin position="670"/>
        <end position="704"/>
    </location>
</feature>
<dbReference type="Proteomes" id="UP001174691">
    <property type="component" value="Unassembled WGS sequence"/>
</dbReference>
<accession>A0AA38S6B9</accession>
<keyword evidence="2" id="KW-0863">Zinc-finger</keyword>
<evidence type="ECO:0000313" key="5">
    <source>
        <dbReference type="EMBL" id="KAJ9157050.1"/>
    </source>
</evidence>
<evidence type="ECO:0000256" key="2">
    <source>
        <dbReference type="ARBA" id="ARBA00022771"/>
    </source>
</evidence>
<dbReference type="Gene3D" id="2.30.30.1150">
    <property type="match status" value="1"/>
</dbReference>
<feature type="compositionally biased region" description="Acidic residues" evidence="4">
    <location>
        <begin position="341"/>
        <end position="351"/>
    </location>
</feature>
<dbReference type="GO" id="GO:0008270">
    <property type="term" value="F:zinc ion binding"/>
    <property type="evidence" value="ECO:0007669"/>
    <property type="project" value="UniProtKB-KW"/>
</dbReference>
<feature type="compositionally biased region" description="Low complexity" evidence="4">
    <location>
        <begin position="518"/>
        <end position="531"/>
    </location>
</feature>
<evidence type="ECO:0000313" key="6">
    <source>
        <dbReference type="Proteomes" id="UP001174691"/>
    </source>
</evidence>
<feature type="region of interest" description="Disordered" evidence="4">
    <location>
        <begin position="518"/>
        <end position="539"/>
    </location>
</feature>
<evidence type="ECO:0000256" key="1">
    <source>
        <dbReference type="ARBA" id="ARBA00022723"/>
    </source>
</evidence>
<feature type="compositionally biased region" description="Basic and acidic residues" evidence="4">
    <location>
        <begin position="670"/>
        <end position="698"/>
    </location>
</feature>
<name>A0AA38S6B9_9PEZI</name>
<reference evidence="5" key="1">
    <citation type="submission" date="2022-07" db="EMBL/GenBank/DDBJ databases">
        <title>Fungi with potential for degradation of polypropylene.</title>
        <authorList>
            <person name="Gostincar C."/>
        </authorList>
    </citation>
    <scope>NUCLEOTIDE SEQUENCE</scope>
    <source>
        <strain evidence="5">EXF-13287</strain>
    </source>
</reference>
<dbReference type="PROSITE" id="PS01359">
    <property type="entry name" value="ZF_PHD_1"/>
    <property type="match status" value="1"/>
</dbReference>
<dbReference type="CDD" id="cd21552">
    <property type="entry name" value="VEFS-box_ctSUZ12-like"/>
    <property type="match status" value="1"/>
</dbReference>
<comment type="caution">
    <text evidence="5">The sequence shown here is derived from an EMBL/GenBank/DDBJ whole genome shotgun (WGS) entry which is preliminary data.</text>
</comment>
<feature type="compositionally biased region" description="Basic residues" evidence="4">
    <location>
        <begin position="379"/>
        <end position="388"/>
    </location>
</feature>
<keyword evidence="6" id="KW-1185">Reference proteome</keyword>
<sequence>MATDAVATTTTTTTTTIAATLARNPTFLHRNWLASMGSRIRQRDSEDDYSRSSKRRRVSRNSPDSGIGLEPFEAVAVTDDDGQPEKVLRIHVLRIQHKDTSRFRSNPFNGLVHPHNDEGFKAKVRCRISIYGHGADGEEHDLLVDSQICTVRTYKNPAGPSNMVRIHLPQPFDVPEDKILVPRDDDGVFALADRYSARLRLEPAGDGTWPPDFLIYGDAGQDGPEDTPRSKCILSADIHDLFQTQRKTVSVSLAKGPGQALPTDYVLDVDVRWSSVLSAKTMKRLDRDVRHSIVCSADGDRMDLDTPAVNGVNNVNGHVNGVNGVHGSNGGDDNLLNGEGDVMEDVDDQTEGDLTPGRRRRPRPQINYNLKLLSDKAQHREHRRRQNQKSRNGAGESADDRGVAYTYRDQFLVGADDFNCQLCAKSHPDFDLLCLHYKLTHHEYAFEFNKNPMRISMSRSFGRPGLVFAPEEYQLGPPRGPLDPQAILEGDETWVTSRQGSENGKENNPYRTIAPRAAPDAVPRPANDPNDLVPRGQPRKITVPKTKTTLYHPLSKAPLEPGATLDRYVADERWLLQKHRDTLGDYTDLEPAEIEFMQMWDSYFLPLHLSSELFLPPHYIAFTKEKADWIVEKPHRGIEFGKQTACLQIRGVIQDEHVVAATAMIQEANERRVERERQEREAEKQAQPEEKQQLDKPRPGKTARGCAKCGKFVERGPAWLKCRGEGCEAPLWHDYCATENLVETNKRDTWRCNSCSKKENGSL</sequence>
<dbReference type="AlphaFoldDB" id="A0AA38S6B9"/>
<dbReference type="InterPro" id="IPR019786">
    <property type="entry name" value="Zinc_finger_PHD-type_CS"/>
</dbReference>
<feature type="compositionally biased region" description="Low complexity" evidence="4">
    <location>
        <begin position="319"/>
        <end position="340"/>
    </location>
</feature>
<feature type="region of interest" description="Disordered" evidence="4">
    <location>
        <begin position="319"/>
        <end position="401"/>
    </location>
</feature>
<keyword evidence="1" id="KW-0479">Metal-binding</keyword>
<keyword evidence="3" id="KW-0862">Zinc</keyword>
<evidence type="ECO:0000256" key="4">
    <source>
        <dbReference type="SAM" id="MobiDB-lite"/>
    </source>
</evidence>
<dbReference type="EMBL" id="JANBVN010000046">
    <property type="protein sequence ID" value="KAJ9157050.1"/>
    <property type="molecule type" value="Genomic_DNA"/>
</dbReference>
<proteinExistence type="predicted"/>
<feature type="compositionally biased region" description="Basic and acidic residues" evidence="4">
    <location>
        <begin position="41"/>
        <end position="51"/>
    </location>
</feature>
<dbReference type="InterPro" id="IPR011011">
    <property type="entry name" value="Znf_FYVE_PHD"/>
</dbReference>
<evidence type="ECO:0000256" key="3">
    <source>
        <dbReference type="ARBA" id="ARBA00022833"/>
    </source>
</evidence>